<dbReference type="GO" id="GO:0005783">
    <property type="term" value="C:endoplasmic reticulum"/>
    <property type="evidence" value="ECO:0007669"/>
    <property type="project" value="TreeGrafter"/>
</dbReference>
<dbReference type="SUPFAM" id="SSF102588">
    <property type="entry name" value="LmbE-like"/>
    <property type="match status" value="2"/>
</dbReference>
<feature type="region of interest" description="Disordered" evidence="3">
    <location>
        <begin position="184"/>
        <end position="217"/>
    </location>
</feature>
<dbReference type="Gene3D" id="3.40.50.10320">
    <property type="entry name" value="LmbE-like"/>
    <property type="match status" value="1"/>
</dbReference>
<dbReference type="UniPathway" id="UPA00196"/>
<proteinExistence type="inferred from homology"/>
<dbReference type="InterPro" id="IPR003737">
    <property type="entry name" value="GlcNAc_PI_deacetylase-related"/>
</dbReference>
<evidence type="ECO:0000313" key="5">
    <source>
        <dbReference type="EMBL" id="ELR16804.1"/>
    </source>
</evidence>
<dbReference type="OMA" id="VSRYMWF"/>
<feature type="compositionally biased region" description="Low complexity" evidence="3">
    <location>
        <begin position="184"/>
        <end position="215"/>
    </location>
</feature>
<dbReference type="PANTHER" id="PTHR12993">
    <property type="entry name" value="N-ACETYLGLUCOSAMINYL-PHOSPHATIDYLINOSITOL DE-N-ACETYLASE-RELATED"/>
    <property type="match status" value="1"/>
</dbReference>
<protein>
    <recommendedName>
        <fullName evidence="2">N-acetylglucosaminylphosphatidylinositol deacetylase</fullName>
        <ecNumber evidence="2">3.5.1.89</ecNumber>
    </recommendedName>
</protein>
<dbReference type="VEuPathDB" id="AmoebaDB:ACA1_383150"/>
<evidence type="ECO:0000256" key="3">
    <source>
        <dbReference type="SAM" id="MobiDB-lite"/>
    </source>
</evidence>
<evidence type="ECO:0000256" key="1">
    <source>
        <dbReference type="ARBA" id="ARBA00006066"/>
    </source>
</evidence>
<dbReference type="AlphaFoldDB" id="L8GUD7"/>
<name>L8GUD7_ACACF</name>
<keyword evidence="4" id="KW-0812">Transmembrane</keyword>
<dbReference type="EC" id="3.5.1.89" evidence="2"/>
<dbReference type="InterPro" id="IPR024078">
    <property type="entry name" value="LmbE-like_dom_sf"/>
</dbReference>
<dbReference type="Pfam" id="PF02585">
    <property type="entry name" value="PIG-L"/>
    <property type="match status" value="1"/>
</dbReference>
<keyword evidence="6" id="KW-1185">Reference proteome</keyword>
<dbReference type="PANTHER" id="PTHR12993:SF11">
    <property type="entry name" value="N-ACETYLGLUCOSAMINYL-PHOSPHATIDYLINOSITOL DE-N-ACETYLASE"/>
    <property type="match status" value="1"/>
</dbReference>
<dbReference type="RefSeq" id="XP_004338817.1">
    <property type="nucleotide sequence ID" value="XM_004338769.1"/>
</dbReference>
<reference evidence="5 6" key="1">
    <citation type="journal article" date="2013" name="Genome Biol.">
        <title>Genome of Acanthamoeba castellanii highlights extensive lateral gene transfer and early evolution of tyrosine kinase signaling.</title>
        <authorList>
            <person name="Clarke M."/>
            <person name="Lohan A.J."/>
            <person name="Liu B."/>
            <person name="Lagkouvardos I."/>
            <person name="Roy S."/>
            <person name="Zafar N."/>
            <person name="Bertelli C."/>
            <person name="Schilde C."/>
            <person name="Kianianmomeni A."/>
            <person name="Burglin T.R."/>
            <person name="Frech C."/>
            <person name="Turcotte B."/>
            <person name="Kopec K.O."/>
            <person name="Synnott J.M."/>
            <person name="Choo C."/>
            <person name="Paponov I."/>
            <person name="Finkler A."/>
            <person name="Soon Heng Tan C."/>
            <person name="Hutchins A.P."/>
            <person name="Weinmeier T."/>
            <person name="Rattei T."/>
            <person name="Chu J.S."/>
            <person name="Gimenez G."/>
            <person name="Irimia M."/>
            <person name="Rigden D.J."/>
            <person name="Fitzpatrick D.A."/>
            <person name="Lorenzo-Morales J."/>
            <person name="Bateman A."/>
            <person name="Chiu C.H."/>
            <person name="Tang P."/>
            <person name="Hegemann P."/>
            <person name="Fromm H."/>
            <person name="Raoult D."/>
            <person name="Greub G."/>
            <person name="Miranda-Saavedra D."/>
            <person name="Chen N."/>
            <person name="Nash P."/>
            <person name="Ginger M.L."/>
            <person name="Horn M."/>
            <person name="Schaap P."/>
            <person name="Caler L."/>
            <person name="Loftus B."/>
        </authorList>
    </citation>
    <scope>NUCLEOTIDE SEQUENCE [LARGE SCALE GENOMIC DNA]</scope>
    <source>
        <strain evidence="5 6">Neff</strain>
    </source>
</reference>
<evidence type="ECO:0000256" key="4">
    <source>
        <dbReference type="SAM" id="Phobius"/>
    </source>
</evidence>
<evidence type="ECO:0000313" key="6">
    <source>
        <dbReference type="Proteomes" id="UP000011083"/>
    </source>
</evidence>
<dbReference type="STRING" id="1257118.L8GUD7"/>
<evidence type="ECO:0000256" key="2">
    <source>
        <dbReference type="ARBA" id="ARBA00012176"/>
    </source>
</evidence>
<organism evidence="5 6">
    <name type="scientific">Acanthamoeba castellanii (strain ATCC 30010 / Neff)</name>
    <dbReference type="NCBI Taxonomy" id="1257118"/>
    <lineage>
        <taxon>Eukaryota</taxon>
        <taxon>Amoebozoa</taxon>
        <taxon>Discosea</taxon>
        <taxon>Longamoebia</taxon>
        <taxon>Centramoebida</taxon>
        <taxon>Acanthamoebidae</taxon>
        <taxon>Acanthamoeba</taxon>
    </lineage>
</organism>
<dbReference type="GO" id="GO:0000225">
    <property type="term" value="F:N-acetylglucosaminylphosphatidylinositol deacetylase activity"/>
    <property type="evidence" value="ECO:0007669"/>
    <property type="project" value="UniProtKB-EC"/>
</dbReference>
<dbReference type="GO" id="GO:0006506">
    <property type="term" value="P:GPI anchor biosynthetic process"/>
    <property type="evidence" value="ECO:0007669"/>
    <property type="project" value="UniProtKB-UniPathway"/>
</dbReference>
<dbReference type="KEGG" id="acan:ACA1_383150"/>
<dbReference type="Proteomes" id="UP000011083">
    <property type="component" value="Unassembled WGS sequence"/>
</dbReference>
<keyword evidence="4" id="KW-1133">Transmembrane helix</keyword>
<dbReference type="GeneID" id="14917523"/>
<keyword evidence="4" id="KW-0472">Membrane</keyword>
<comment type="similarity">
    <text evidence="1">Belongs to the PIGL family.</text>
</comment>
<dbReference type="OrthoDB" id="440160at2759"/>
<gene>
    <name evidence="5" type="ORF">ACA1_383150</name>
</gene>
<accession>L8GUD7</accession>
<dbReference type="EMBL" id="KB007982">
    <property type="protein sequence ID" value="ELR16804.1"/>
    <property type="molecule type" value="Genomic_DNA"/>
</dbReference>
<dbReference type="GO" id="GO:0016020">
    <property type="term" value="C:membrane"/>
    <property type="evidence" value="ECO:0007669"/>
    <property type="project" value="GOC"/>
</dbReference>
<sequence length="301" mass="33073">MDDLTLSMLEYLKLALFLLNICIAAFVVYSRSRNATAGGDEDKDARRGPILFVIAHPDDEAMFFVPSILALAQSNRSIHLLCLSTGDYEGPSTGKVRTKELYASASGVLGIKKADIKIIDDEELRDGPLNRWNEDRIARIVKAYVDEQGVETVITFDEGGVSAHPNHIAVFHGVARFLALHASTTPSSSSSDATPSSSTSSTLKHRASTTAATASPPVPRAELRGFKLETTNLVRKYVGPLDVVWSSLTAQGEMFVAPGWLAFWSAHRAMQAHHSQYVWFRRLSVPFSRYSYVNTLLPISM</sequence>
<feature type="transmembrane region" description="Helical" evidence="4">
    <location>
        <begin position="12"/>
        <end position="29"/>
    </location>
</feature>